<sequence>MSSNVSAVRSVPGRSFNTTRCRHPSCNEMETLGYVLGFCREMELLCNNRHHKARIGIAESSSIMCGRTQSKELVLDPTIRFERDALQAQHVDEKKKYIYESCIPYLSEKYNIPTSQWSVSGLLFAGVQNADNALECICLVFYAKTQECARAILGHSSFAGRHLQSDAAILQVNQPPLPPTIEDPRVRITEVIALVDGPMLQRVWQEIDYRLDVCRVTQGAHIEHM</sequence>
<organism evidence="1 2">
    <name type="scientific">Periplaneta americana</name>
    <name type="common">American cockroach</name>
    <name type="synonym">Blatta americana</name>
    <dbReference type="NCBI Taxonomy" id="6978"/>
    <lineage>
        <taxon>Eukaryota</taxon>
        <taxon>Metazoa</taxon>
        <taxon>Ecdysozoa</taxon>
        <taxon>Arthropoda</taxon>
        <taxon>Hexapoda</taxon>
        <taxon>Insecta</taxon>
        <taxon>Pterygota</taxon>
        <taxon>Neoptera</taxon>
        <taxon>Polyneoptera</taxon>
        <taxon>Dictyoptera</taxon>
        <taxon>Blattodea</taxon>
        <taxon>Blattoidea</taxon>
        <taxon>Blattidae</taxon>
        <taxon>Blattinae</taxon>
        <taxon>Periplaneta</taxon>
    </lineage>
</organism>
<dbReference type="Proteomes" id="UP001148838">
    <property type="component" value="Unassembled WGS sequence"/>
</dbReference>
<protein>
    <submittedName>
        <fullName evidence="1">Uncharacterized protein</fullName>
    </submittedName>
</protein>
<keyword evidence="2" id="KW-1185">Reference proteome</keyword>
<dbReference type="EMBL" id="JAJSOF020000021">
    <property type="protein sequence ID" value="KAJ4436483.1"/>
    <property type="molecule type" value="Genomic_DNA"/>
</dbReference>
<accession>A0ABQ8SQK8</accession>
<evidence type="ECO:0000313" key="1">
    <source>
        <dbReference type="EMBL" id="KAJ4436483.1"/>
    </source>
</evidence>
<gene>
    <name evidence="1" type="ORF">ANN_16514</name>
</gene>
<evidence type="ECO:0000313" key="2">
    <source>
        <dbReference type="Proteomes" id="UP001148838"/>
    </source>
</evidence>
<name>A0ABQ8SQK8_PERAM</name>
<proteinExistence type="predicted"/>
<reference evidence="1 2" key="1">
    <citation type="journal article" date="2022" name="Allergy">
        <title>Genome assembly and annotation of Periplaneta americana reveal a comprehensive cockroach allergen profile.</title>
        <authorList>
            <person name="Wang L."/>
            <person name="Xiong Q."/>
            <person name="Saelim N."/>
            <person name="Wang L."/>
            <person name="Nong W."/>
            <person name="Wan A.T."/>
            <person name="Shi M."/>
            <person name="Liu X."/>
            <person name="Cao Q."/>
            <person name="Hui J.H.L."/>
            <person name="Sookrung N."/>
            <person name="Leung T.F."/>
            <person name="Tungtrongchitr A."/>
            <person name="Tsui S.K.W."/>
        </authorList>
    </citation>
    <scope>NUCLEOTIDE SEQUENCE [LARGE SCALE GENOMIC DNA]</scope>
    <source>
        <strain evidence="1">PWHHKU_190912</strain>
    </source>
</reference>
<comment type="caution">
    <text evidence="1">The sequence shown here is derived from an EMBL/GenBank/DDBJ whole genome shotgun (WGS) entry which is preliminary data.</text>
</comment>